<dbReference type="Gene3D" id="3.30.810.10">
    <property type="entry name" value="2-Layer Sandwich"/>
    <property type="match status" value="1"/>
</dbReference>
<keyword evidence="3" id="KW-0418">Kinase</keyword>
<dbReference type="GO" id="GO:0005524">
    <property type="term" value="F:ATP binding"/>
    <property type="evidence" value="ECO:0007669"/>
    <property type="project" value="UniProtKB-UniRule"/>
</dbReference>
<evidence type="ECO:0000256" key="1">
    <source>
        <dbReference type="ARBA" id="ARBA00022741"/>
    </source>
</evidence>
<dbReference type="PANTHER" id="PTHR45748:SF7">
    <property type="entry name" value="1-PHOSPHATIDYLINOSITOL 3-PHOSPHATE 5-KINASE-RELATED"/>
    <property type="match status" value="1"/>
</dbReference>
<dbReference type="EMBL" id="JAHBMH010000033">
    <property type="protein sequence ID" value="KAK1937368.1"/>
    <property type="molecule type" value="Genomic_DNA"/>
</dbReference>
<gene>
    <name evidence="6" type="ORF">X943_001361</name>
</gene>
<feature type="region of interest" description="Disordered" evidence="4">
    <location>
        <begin position="915"/>
        <end position="949"/>
    </location>
</feature>
<dbReference type="Gene3D" id="3.30.800.10">
    <property type="entry name" value="Phosphatidylinositol Phosphate Kinase II Beta"/>
    <property type="match status" value="1"/>
</dbReference>
<feature type="domain" description="PIPK" evidence="5">
    <location>
        <begin position="1666"/>
        <end position="2012"/>
    </location>
</feature>
<dbReference type="CDD" id="cd17300">
    <property type="entry name" value="PIPKc_PIKfyve"/>
    <property type="match status" value="1"/>
</dbReference>
<name>A0AAD9GFL7_BABDI</name>
<comment type="caution">
    <text evidence="6">The sequence shown here is derived from an EMBL/GenBank/DDBJ whole genome shotgun (WGS) entry which is preliminary data.</text>
</comment>
<evidence type="ECO:0000256" key="3">
    <source>
        <dbReference type="PROSITE-ProRule" id="PRU00781"/>
    </source>
</evidence>
<dbReference type="InterPro" id="IPR044769">
    <property type="entry name" value="PIKfyve_PIPKc"/>
</dbReference>
<reference evidence="6" key="2">
    <citation type="submission" date="2021-05" db="EMBL/GenBank/DDBJ databases">
        <authorList>
            <person name="Pain A."/>
        </authorList>
    </citation>
    <scope>NUCLEOTIDE SEQUENCE</scope>
    <source>
        <strain evidence="6">1802A</strain>
    </source>
</reference>
<dbReference type="Proteomes" id="UP001195914">
    <property type="component" value="Unassembled WGS sequence"/>
</dbReference>
<evidence type="ECO:0000313" key="7">
    <source>
        <dbReference type="Proteomes" id="UP001195914"/>
    </source>
</evidence>
<proteinExistence type="predicted"/>
<dbReference type="Gene3D" id="3.50.7.10">
    <property type="entry name" value="GroEL"/>
    <property type="match status" value="1"/>
</dbReference>
<dbReference type="GO" id="GO:0010008">
    <property type="term" value="C:endosome membrane"/>
    <property type="evidence" value="ECO:0007669"/>
    <property type="project" value="TreeGrafter"/>
</dbReference>
<evidence type="ECO:0000256" key="4">
    <source>
        <dbReference type="SAM" id="MobiDB-lite"/>
    </source>
</evidence>
<dbReference type="InterPro" id="IPR027483">
    <property type="entry name" value="PInositol-4-P-4/5-kinase_C_sf"/>
</dbReference>
<evidence type="ECO:0000256" key="2">
    <source>
        <dbReference type="ARBA" id="ARBA00022840"/>
    </source>
</evidence>
<accession>A0AAD9GFL7</accession>
<dbReference type="Pfam" id="PF01504">
    <property type="entry name" value="PIP5K"/>
    <property type="match status" value="2"/>
</dbReference>
<dbReference type="GO" id="GO:0000285">
    <property type="term" value="F:1-phosphatidylinositol-3-phosphate 5-kinase activity"/>
    <property type="evidence" value="ECO:0007669"/>
    <property type="project" value="InterPro"/>
</dbReference>
<reference evidence="6" key="1">
    <citation type="journal article" date="2014" name="Nucleic Acids Res.">
        <title>The evolutionary dynamics of variant antigen genes in Babesia reveal a history of genomic innovation underlying host-parasite interaction.</title>
        <authorList>
            <person name="Jackson A.P."/>
            <person name="Otto T.D."/>
            <person name="Darby A."/>
            <person name="Ramaprasad A."/>
            <person name="Xia D."/>
            <person name="Echaide I.E."/>
            <person name="Farber M."/>
            <person name="Gahlot S."/>
            <person name="Gamble J."/>
            <person name="Gupta D."/>
            <person name="Gupta Y."/>
            <person name="Jackson L."/>
            <person name="Malandrin L."/>
            <person name="Malas T.B."/>
            <person name="Moussa E."/>
            <person name="Nair M."/>
            <person name="Reid A.J."/>
            <person name="Sanders M."/>
            <person name="Sharma J."/>
            <person name="Tracey A."/>
            <person name="Quail M.A."/>
            <person name="Weir W."/>
            <person name="Wastling J.M."/>
            <person name="Hall N."/>
            <person name="Willadsen P."/>
            <person name="Lingelbach K."/>
            <person name="Shiels B."/>
            <person name="Tait A."/>
            <person name="Berriman M."/>
            <person name="Allred D.R."/>
            <person name="Pain A."/>
        </authorList>
    </citation>
    <scope>NUCLEOTIDE SEQUENCE</scope>
    <source>
        <strain evidence="6">1802A</strain>
    </source>
</reference>
<organism evidence="6 7">
    <name type="scientific">Babesia divergens</name>
    <dbReference type="NCBI Taxonomy" id="32595"/>
    <lineage>
        <taxon>Eukaryota</taxon>
        <taxon>Sar</taxon>
        <taxon>Alveolata</taxon>
        <taxon>Apicomplexa</taxon>
        <taxon>Aconoidasida</taxon>
        <taxon>Piroplasmida</taxon>
        <taxon>Babesiidae</taxon>
        <taxon>Babesia</taxon>
    </lineage>
</organism>
<keyword evidence="7" id="KW-1185">Reference proteome</keyword>
<dbReference type="SMART" id="SM00330">
    <property type="entry name" value="PIPKc"/>
    <property type="match status" value="1"/>
</dbReference>
<dbReference type="PROSITE" id="PS51455">
    <property type="entry name" value="PIPK"/>
    <property type="match status" value="1"/>
</dbReference>
<keyword evidence="3" id="KW-0808">Transferase</keyword>
<dbReference type="InterPro" id="IPR002498">
    <property type="entry name" value="PInositol-4-P-4/5-kinase_core"/>
</dbReference>
<keyword evidence="1 3" id="KW-0547">Nucleotide-binding</keyword>
<keyword evidence="2 3" id="KW-0067">ATP-binding</keyword>
<dbReference type="InterPro" id="IPR027409">
    <property type="entry name" value="GroEL-like_apical_dom_sf"/>
</dbReference>
<dbReference type="GO" id="GO:0046854">
    <property type="term" value="P:phosphatidylinositol phosphate biosynthetic process"/>
    <property type="evidence" value="ECO:0007669"/>
    <property type="project" value="TreeGrafter"/>
</dbReference>
<evidence type="ECO:0000259" key="5">
    <source>
        <dbReference type="PROSITE" id="PS51455"/>
    </source>
</evidence>
<protein>
    <submittedName>
        <fullName evidence="6">Phosphatidylinositol-4-phosphate 5-kinase family protein</fullName>
    </submittedName>
</protein>
<dbReference type="SUPFAM" id="SSF52029">
    <property type="entry name" value="GroEL apical domain-like"/>
    <property type="match status" value="1"/>
</dbReference>
<evidence type="ECO:0000313" key="6">
    <source>
        <dbReference type="EMBL" id="KAK1937368.1"/>
    </source>
</evidence>
<dbReference type="SUPFAM" id="SSF56104">
    <property type="entry name" value="SAICAR synthase-like"/>
    <property type="match status" value="1"/>
</dbReference>
<dbReference type="InterPro" id="IPR027484">
    <property type="entry name" value="PInositol-4-P-5-kinase_N"/>
</dbReference>
<dbReference type="PANTHER" id="PTHR45748">
    <property type="entry name" value="1-PHOSPHATIDYLINOSITOL 3-PHOSPHATE 5-KINASE-RELATED"/>
    <property type="match status" value="1"/>
</dbReference>
<sequence length="2114" mass="239732">MKHLCSVLNLGDHKSSDRAVVTIPKAESHLKHRKVIKYSYKRCNRYPNHNNLTNEPESDAPCYVDEWYSEVFGDNDPYWRPELLRLAEKYIKHTLKSDNGKLNLKRGLRDYISSLILRCGFRAKLMHIHRDINDVIKVLRVSPKVHSALSLDVCHGFSVYNGVCFKGYPAYPRMECCIYRCNILLVKYFLSSNHEDNACHYEEIHEVFDALESVDMHIDRLHRNGVNLLLCSSSVSSDIGNKLHQRGISCVYRVDIDILQQLGVALERPIIECLDQSSDYKDCISTIQKYSVVMNDSETIVALSLDPSFHGCSILYSKGRTTHINADHMRELLRTALFRLQGLFEELTFVKDLGGRLTVDDSPILLMDTFGSIPSCRTSLSPDVMTYHSLASSSNPARSTSFFFNREGSFIRTQDTYSFDIIKRKRGPRHARRPTIGTKRTRILTSLQTSAIPTVHHPKNVYFSDWLKNYLTGMPEFTASAQTSSLTTFSDLQERSVLVCLQYYTQNSEVCGVATRKTFPISRYREGFFLSDFLFEYGRCLHYNKCMSSSVCSEHLTKHHMHLETSELPIPILPKRLSVIVDNYEGRLRSIDFDTPYEIGMRCRVCGDSDMVAVHDLTLGRFLQMVLYDSYYVAKCGHSLFGNHDFSLHNDKLIMHLRVQDVSNYRIGAWFNSPLLNCALGTLPLFSAGISVYDRKLLHVSSKLSKLLEDFSDVGTDTTLEIYYHIPLDWTDPAGGSDNRMVWDPYSTHDFELLHLKDRSSTLSASLRNLLNRLICYVDSRFSEYMASDRLDEISPCRCEFSCTGNRHQLDPRNHWTLPLSQMSASQFREAFDDRNAFGVNLHPRILESITAALTGSKRFGTCRRCNQIKHTTIAEIEILNWLFIITSVMRSIGVKLNSLSMSLTDAVKEYRELQEIPSSDGKENEELVHTSDRDTSRTSDVRHGNMKDGASDCALDSGNNSDMHAPAARTTTYAHIGTTMAPCRANTRNRISGAAAAKQHKSRSSDDAIPNLVWDLIEPCEALKDVVKSIDVCMKDVRVIYVQCVSHLLLAQFWCPLDPMHVFLSVRSFFVSLTSVCRGFTRDVMKSSKSRLLRDFRLIDNATEVVPHPQVEGSSVLPSNIERTVIDEEPNIRNCSSSGDFDQRSIDRASQDLGSPYATPAMPTFHDKATADAPDLANEVHSDSSHYSGTISNGYNIIVPKLRIPQVNVKATTASNAFTGSLKDDSKASWCSAWDTKLPVGTLLLVKYKPITAGLRENISRSSSLGSAVHVNERGERMYSLPLFIQNAFNAGISSGFLGMLHGSSNGGKSPNQLVSRMHRGCSKHVQSVISLDYDSVYQIKRDIGNIISRALMSSEYLELCQSNFQTPISGSLCHMGKCLLNYCKSKRYTLMTHLSCAASRDDLYSPHVPQYRAPRDRRVGGLILNCLVFRYLRRHSYASSIFQRNVHCAFTEDDLENGYFYRLYRWDSITTSTLSNPWSPMATTVSELQSINLACIWQNAKIITDYTDPATRRRNARVLCPVSQPSYGSPVIICNHRLFRYPWCHYKKDFNHVPVMDHYLKVLFANVPNLRQILRTVIDGTVQHLMSCYIEKLFTPTMMSYVETQISRLSMMTGNYSDIQSGLVDARSETWQSTTHYRFDHTMARVPSSYHDSVPNMSPVLRLRSEIRAQCADMSYTCKGYMSPETGCSFKATNVWPSPFSTNGGPDIKWLRPPEGITNCRSISLNYFHGSYNITVHYPEAFHMLRHLSCGDDINFARSLCRSSRIRCSGGKSGAFLSVSHDGKYMLKLLNRYEFQLFLDKGDSFFSHVLGGGTLLGIPYGLFSIEHKRTGGVVNCLIMQNIEHARSSPKLTFDLKGISYKRYVNVSPPKSSAVTSTYKGYSVVRSVSRLGRSQFPEHVVLLDQNFKDFTNGCPLHLAEAPLSQVFEFAQRDLDFLSKLNIVDYSLLLRLFPEEGVIVLGIIDYLRPYTWDKQIETIGKKLANIASGQAPTIISPLEYKARFMAFFTRSFSLPIEEEKAIVTPLKLLQNPKRQHSVCRCEVSFALDSLYTTPYVTSLNHFMWRTSPIAKLYIRQLIKSSTPCEDPAIVMREMVKVLQSTYRTSVIDQVYNNM</sequence>